<dbReference type="EMBL" id="AMRG01000003">
    <property type="protein sequence ID" value="EKE85216.1"/>
    <property type="molecule type" value="Genomic_DNA"/>
</dbReference>
<evidence type="ECO:0000256" key="6">
    <source>
        <dbReference type="ARBA" id="ARBA00022692"/>
    </source>
</evidence>
<sequence length="198" mass="22307">MVVSRPLTIDQRGFTLIELMLVVAIVGVMALAVMFTLPADKQGADTKALATALRARIEYAREYAIVRQQPLGLYVDNQRYQFLIWQQQRWRELNTRSLGTNKLPPQAELRLTSGDMALLEQDEENAGNLFEPQDNEDSGGDEQQRPLIPQLFILSSGDMAAFTIEVADRDGQTNSYWVYSENGWDIESGDQAPAEIVR</sequence>
<dbReference type="InterPro" id="IPR022346">
    <property type="entry name" value="T2SS_GspH"/>
</dbReference>
<keyword evidence="14" id="KW-1185">Reference proteome</keyword>
<dbReference type="Gene3D" id="3.55.40.10">
    <property type="entry name" value="minor pseudopilin epsh domain"/>
    <property type="match status" value="1"/>
</dbReference>
<dbReference type="AlphaFoldDB" id="K2JP10"/>
<evidence type="ECO:0000313" key="14">
    <source>
        <dbReference type="Proteomes" id="UP000014115"/>
    </source>
</evidence>
<dbReference type="InterPro" id="IPR049875">
    <property type="entry name" value="TypeII_GspH"/>
</dbReference>
<evidence type="ECO:0000256" key="5">
    <source>
        <dbReference type="ARBA" id="ARBA00022519"/>
    </source>
</evidence>
<comment type="similarity">
    <text evidence="9">Belongs to the GSP H family.</text>
</comment>
<evidence type="ECO:0000256" key="10">
    <source>
        <dbReference type="ARBA" id="ARBA00030775"/>
    </source>
</evidence>
<dbReference type="PATRIC" id="fig|740709.3.peg.541"/>
<dbReference type="GO" id="GO:0015628">
    <property type="term" value="P:protein secretion by the type II secretion system"/>
    <property type="evidence" value="ECO:0007669"/>
    <property type="project" value="InterPro"/>
</dbReference>
<comment type="caution">
    <text evidence="13">The sequence shown here is derived from an EMBL/GenBank/DDBJ whole genome shotgun (WGS) entry which is preliminary data.</text>
</comment>
<evidence type="ECO:0000259" key="12">
    <source>
        <dbReference type="Pfam" id="PF12019"/>
    </source>
</evidence>
<evidence type="ECO:0000256" key="8">
    <source>
        <dbReference type="ARBA" id="ARBA00023136"/>
    </source>
</evidence>
<evidence type="ECO:0000256" key="7">
    <source>
        <dbReference type="ARBA" id="ARBA00022989"/>
    </source>
</evidence>
<feature type="domain" description="General secretion pathway GspH" evidence="12">
    <location>
        <begin position="50"/>
        <end position="173"/>
    </location>
</feature>
<dbReference type="InterPro" id="IPR045584">
    <property type="entry name" value="Pilin-like"/>
</dbReference>
<dbReference type="Pfam" id="PF12019">
    <property type="entry name" value="GspH"/>
    <property type="match status" value="1"/>
</dbReference>
<dbReference type="NCBIfam" id="TIGR02532">
    <property type="entry name" value="IV_pilin_GFxxxE"/>
    <property type="match status" value="1"/>
</dbReference>
<comment type="subcellular location">
    <subcellularLocation>
        <location evidence="1">Cell inner membrane</location>
        <topology evidence="1">Single-pass membrane protein</topology>
    </subcellularLocation>
</comment>
<dbReference type="Proteomes" id="UP000014115">
    <property type="component" value="Unassembled WGS sequence"/>
</dbReference>
<dbReference type="NCBIfam" id="TIGR01708">
    <property type="entry name" value="typeII_sec_gspH"/>
    <property type="match status" value="1"/>
</dbReference>
<evidence type="ECO:0000256" key="1">
    <source>
        <dbReference type="ARBA" id="ARBA00004377"/>
    </source>
</evidence>
<dbReference type="OrthoDB" id="6237341at2"/>
<dbReference type="InterPro" id="IPR012902">
    <property type="entry name" value="N_methyl_site"/>
</dbReference>
<evidence type="ECO:0000256" key="9">
    <source>
        <dbReference type="ARBA" id="ARBA00025772"/>
    </source>
</evidence>
<reference evidence="13 14" key="1">
    <citation type="journal article" date="2012" name="J. Bacteriol.">
        <title>Genome Sequence of Idiomarina xiamenensis Type Strain 10-D-4.</title>
        <authorList>
            <person name="Lai Q."/>
            <person name="Wang L."/>
            <person name="Wang W."/>
            <person name="Shao Z."/>
        </authorList>
    </citation>
    <scope>NUCLEOTIDE SEQUENCE [LARGE SCALE GENOMIC DNA]</scope>
    <source>
        <strain evidence="13 14">10-D-4</strain>
    </source>
</reference>
<dbReference type="SUPFAM" id="SSF54523">
    <property type="entry name" value="Pili subunits"/>
    <property type="match status" value="1"/>
</dbReference>
<evidence type="ECO:0000313" key="13">
    <source>
        <dbReference type="EMBL" id="EKE85216.1"/>
    </source>
</evidence>
<name>K2JP10_9GAMM</name>
<proteinExistence type="inferred from homology"/>
<feature type="transmembrane region" description="Helical" evidence="11">
    <location>
        <begin position="14"/>
        <end position="37"/>
    </location>
</feature>
<evidence type="ECO:0000256" key="4">
    <source>
        <dbReference type="ARBA" id="ARBA00022481"/>
    </source>
</evidence>
<evidence type="ECO:0000256" key="2">
    <source>
        <dbReference type="ARBA" id="ARBA00021549"/>
    </source>
</evidence>
<dbReference type="STRING" id="740709.A10D4_02690"/>
<keyword evidence="3" id="KW-1003">Cell membrane</keyword>
<keyword evidence="8 11" id="KW-0472">Membrane</keyword>
<dbReference type="eggNOG" id="COG2165">
    <property type="taxonomic scope" value="Bacteria"/>
</dbReference>
<keyword evidence="7 11" id="KW-1133">Transmembrane helix</keyword>
<organism evidence="13 14">
    <name type="scientific">Idiomarina xiamenensis 10-D-4</name>
    <dbReference type="NCBI Taxonomy" id="740709"/>
    <lineage>
        <taxon>Bacteria</taxon>
        <taxon>Pseudomonadati</taxon>
        <taxon>Pseudomonadota</taxon>
        <taxon>Gammaproteobacteria</taxon>
        <taxon>Alteromonadales</taxon>
        <taxon>Idiomarinaceae</taxon>
        <taxon>Idiomarina</taxon>
    </lineage>
</organism>
<keyword evidence="4" id="KW-0488">Methylation</keyword>
<dbReference type="RefSeq" id="WP_008487567.1">
    <property type="nucleotide sequence ID" value="NZ_AMRG01000003.1"/>
</dbReference>
<evidence type="ECO:0000256" key="11">
    <source>
        <dbReference type="SAM" id="Phobius"/>
    </source>
</evidence>
<dbReference type="InterPro" id="IPR002416">
    <property type="entry name" value="T2SS_protein-GspH"/>
</dbReference>
<dbReference type="GO" id="GO:0015627">
    <property type="term" value="C:type II protein secretion system complex"/>
    <property type="evidence" value="ECO:0007669"/>
    <property type="project" value="InterPro"/>
</dbReference>
<dbReference type="Pfam" id="PF07963">
    <property type="entry name" value="N_methyl"/>
    <property type="match status" value="1"/>
</dbReference>
<dbReference type="PROSITE" id="PS00409">
    <property type="entry name" value="PROKAR_NTER_METHYL"/>
    <property type="match status" value="1"/>
</dbReference>
<gene>
    <name evidence="13" type="ORF">A10D4_02690</name>
</gene>
<dbReference type="PRINTS" id="PR00885">
    <property type="entry name" value="BCTERIALGSPH"/>
</dbReference>
<keyword evidence="6 11" id="KW-0812">Transmembrane</keyword>
<keyword evidence="5" id="KW-0997">Cell inner membrane</keyword>
<dbReference type="GO" id="GO:0005886">
    <property type="term" value="C:plasma membrane"/>
    <property type="evidence" value="ECO:0007669"/>
    <property type="project" value="UniProtKB-SubCell"/>
</dbReference>
<accession>K2JP10</accession>
<evidence type="ECO:0000256" key="3">
    <source>
        <dbReference type="ARBA" id="ARBA00022475"/>
    </source>
</evidence>
<protein>
    <recommendedName>
        <fullName evidence="2">Type II secretion system protein H</fullName>
    </recommendedName>
    <alternativeName>
        <fullName evidence="10">General secretion pathway protein H</fullName>
    </alternativeName>
</protein>